<dbReference type="RefSeq" id="WP_154567352.1">
    <property type="nucleotide sequence ID" value="NZ_VOSW01000159.1"/>
</dbReference>
<gene>
    <name evidence="1" type="ORF">FSO04_42545</name>
</gene>
<comment type="caution">
    <text evidence="1">The sequence shown here is derived from an EMBL/GenBank/DDBJ whole genome shotgun (WGS) entry which is preliminary data.</text>
</comment>
<proteinExistence type="predicted"/>
<dbReference type="Proteomes" id="UP000463700">
    <property type="component" value="Unassembled WGS sequence"/>
</dbReference>
<accession>A0A6N6W1B2</accession>
<dbReference type="OrthoDB" id="9008958at2"/>
<evidence type="ECO:0000313" key="1">
    <source>
        <dbReference type="EMBL" id="KAE8753909.1"/>
    </source>
</evidence>
<protein>
    <submittedName>
        <fullName evidence="1">Uncharacterized protein</fullName>
    </submittedName>
</protein>
<name>A0A6N6W1B2_9BURK</name>
<dbReference type="EMBL" id="VOSW01000159">
    <property type="protein sequence ID" value="KAE8753909.1"/>
    <property type="molecule type" value="Genomic_DNA"/>
</dbReference>
<organism evidence="1 2">
    <name type="scientific">Paraburkholderia madseniana</name>
    <dbReference type="NCBI Taxonomy" id="2599607"/>
    <lineage>
        <taxon>Bacteria</taxon>
        <taxon>Pseudomonadati</taxon>
        <taxon>Pseudomonadota</taxon>
        <taxon>Betaproteobacteria</taxon>
        <taxon>Burkholderiales</taxon>
        <taxon>Burkholderiaceae</taxon>
        <taxon>Paraburkholderia</taxon>
    </lineage>
</organism>
<reference evidence="1 2" key="1">
    <citation type="journal article" date="2020" name="Int. J. Syst. Evol. Microbiol.">
        <title>Paraburkholderia madseniana sp. nov., a phenolic acid-degrading bacterium isolated from acidic forest soil.</title>
        <authorList>
            <person name="Wilhelm R.C."/>
            <person name="Murphy S.J.L."/>
            <person name="Feriancek N.M."/>
            <person name="Karasz D.C."/>
            <person name="DeRito C.M."/>
            <person name="Newman J.D."/>
            <person name="Buckley D.H."/>
        </authorList>
    </citation>
    <scope>NUCLEOTIDE SEQUENCE [LARGE SCALE GENOMIC DNA]</scope>
    <source>
        <strain evidence="1 2">RP11</strain>
    </source>
</reference>
<sequence length="69" mass="7866">MLDKFNQLTPEYVRDLDAWTRAWLEEAAAAGFIRMPYRLDAKTGKLIQDYFLAGLCPAEAAEACFGRKH</sequence>
<evidence type="ECO:0000313" key="2">
    <source>
        <dbReference type="Proteomes" id="UP000463700"/>
    </source>
</evidence>
<dbReference type="AlphaFoldDB" id="A0A6N6W1B2"/>